<name>A0A364MZ25_STELY</name>
<protein>
    <submittedName>
        <fullName evidence="3">Uncharacterized protein</fullName>
    </submittedName>
</protein>
<feature type="signal peptide" evidence="2">
    <location>
        <begin position="1"/>
        <end position="25"/>
    </location>
</feature>
<sequence length="392" mass="42613">MHFPSTLAASASLLATTVFVGPALAAAPKDIWNTTPSGFADSTASPVDSQLVVPIFTPSFRATPVPVTGSQDGIQARWEGHGQKWKPEFYCPYHRDFAKYQACVAIGQAEAVVKILDEAIIHLTEVSEPRGDEGCLERVDYAKFKACYVLPMLEKAEVFNQRMVDTLREAAIGPYDVQRPKSRRSIRVFSGDNHSVADGEDGFTTDNSDAQDAAMNQDGEGGWTTAEDEASGPKEAGMVADGDGGITTDDEAETTAWYANDDTKDAMREKIQKVFADLFYAMAKHSNSRESGSTDSTNIPKDKSALQVLSDWFVSRATPPVDPVVVAKVKSWADHYNKFGVLTPEAAAALGASTEVDHQTQAQYLAVVISSIVNNYDDWSWWIDALKDSSGH</sequence>
<evidence type="ECO:0000313" key="4">
    <source>
        <dbReference type="Proteomes" id="UP000249619"/>
    </source>
</evidence>
<dbReference type="AlphaFoldDB" id="A0A364MZ25"/>
<accession>A0A364MZ25</accession>
<evidence type="ECO:0000313" key="3">
    <source>
        <dbReference type="EMBL" id="RAR07434.1"/>
    </source>
</evidence>
<gene>
    <name evidence="3" type="ORF">DDE83_006479</name>
</gene>
<reference evidence="4" key="1">
    <citation type="submission" date="2018-05" db="EMBL/GenBank/DDBJ databases">
        <title>Draft genome sequence of Stemphylium lycopersici strain CIDEFI 213.</title>
        <authorList>
            <person name="Medina R."/>
            <person name="Franco M.E.E."/>
            <person name="Lucentini C.G."/>
            <person name="Saparrat M.C.N."/>
            <person name="Balatti P.A."/>
        </authorList>
    </citation>
    <scope>NUCLEOTIDE SEQUENCE [LARGE SCALE GENOMIC DNA]</scope>
    <source>
        <strain evidence="4">CIDEFI 213</strain>
    </source>
</reference>
<feature type="chain" id="PRO_5016900910" evidence="2">
    <location>
        <begin position="26"/>
        <end position="392"/>
    </location>
</feature>
<organism evidence="3 4">
    <name type="scientific">Stemphylium lycopersici</name>
    <name type="common">Tomato gray leaf spot disease fungus</name>
    <name type="synonym">Thyrospora lycopersici</name>
    <dbReference type="NCBI Taxonomy" id="183478"/>
    <lineage>
        <taxon>Eukaryota</taxon>
        <taxon>Fungi</taxon>
        <taxon>Dikarya</taxon>
        <taxon>Ascomycota</taxon>
        <taxon>Pezizomycotina</taxon>
        <taxon>Dothideomycetes</taxon>
        <taxon>Pleosporomycetidae</taxon>
        <taxon>Pleosporales</taxon>
        <taxon>Pleosporineae</taxon>
        <taxon>Pleosporaceae</taxon>
        <taxon>Stemphylium</taxon>
    </lineage>
</organism>
<evidence type="ECO:0000256" key="1">
    <source>
        <dbReference type="SAM" id="MobiDB-lite"/>
    </source>
</evidence>
<dbReference type="Proteomes" id="UP000249619">
    <property type="component" value="Unassembled WGS sequence"/>
</dbReference>
<proteinExistence type="predicted"/>
<comment type="caution">
    <text evidence="3">The sequence shown here is derived from an EMBL/GenBank/DDBJ whole genome shotgun (WGS) entry which is preliminary data.</text>
</comment>
<keyword evidence="2" id="KW-0732">Signal</keyword>
<feature type="region of interest" description="Disordered" evidence="1">
    <location>
        <begin position="188"/>
        <end position="235"/>
    </location>
</feature>
<evidence type="ECO:0000256" key="2">
    <source>
        <dbReference type="SAM" id="SignalP"/>
    </source>
</evidence>
<dbReference type="EMBL" id="QGDH01000100">
    <property type="protein sequence ID" value="RAR07434.1"/>
    <property type="molecule type" value="Genomic_DNA"/>
</dbReference>
<keyword evidence="4" id="KW-1185">Reference proteome</keyword>